<name>A0A8S5PYF5_9CAUD</name>
<dbReference type="EMBL" id="BK015540">
    <property type="protein sequence ID" value="DAE11922.1"/>
    <property type="molecule type" value="Genomic_DNA"/>
</dbReference>
<accession>A0A8S5PYF5</accession>
<organism evidence="1">
    <name type="scientific">Myoviridae sp. ctBtT5</name>
    <dbReference type="NCBI Taxonomy" id="2825048"/>
    <lineage>
        <taxon>Viruses</taxon>
        <taxon>Duplodnaviria</taxon>
        <taxon>Heunggongvirae</taxon>
        <taxon>Uroviricota</taxon>
        <taxon>Caudoviricetes</taxon>
    </lineage>
</organism>
<evidence type="ECO:0000313" key="1">
    <source>
        <dbReference type="EMBL" id="DAE11922.1"/>
    </source>
</evidence>
<proteinExistence type="predicted"/>
<protein>
    <submittedName>
        <fullName evidence="1">Uncharacterized protein</fullName>
    </submittedName>
</protein>
<sequence>MGIFLILTNFRFFCGDEEILLEDLKSYKKITLKKEVYLLPLDFWDSISLL</sequence>
<reference evidence="1" key="1">
    <citation type="journal article" date="2021" name="Proc. Natl. Acad. Sci. U.S.A.">
        <title>A Catalog of Tens of Thousands of Viruses from Human Metagenomes Reveals Hidden Associations with Chronic Diseases.</title>
        <authorList>
            <person name="Tisza M.J."/>
            <person name="Buck C.B."/>
        </authorList>
    </citation>
    <scope>NUCLEOTIDE SEQUENCE</scope>
    <source>
        <strain evidence="1">CtBtT5</strain>
    </source>
</reference>